<dbReference type="InterPro" id="IPR011042">
    <property type="entry name" value="6-blade_b-propeller_TolB-like"/>
</dbReference>
<feature type="disulfide bond" evidence="17">
    <location>
        <begin position="435"/>
        <end position="450"/>
    </location>
</feature>
<keyword evidence="13" id="KW-0168">Coated pit</keyword>
<feature type="repeat" description="LDL-receptor class B" evidence="18">
    <location>
        <begin position="711"/>
        <end position="753"/>
    </location>
</feature>
<reference evidence="23" key="1">
    <citation type="submission" date="2022-11" db="UniProtKB">
        <authorList>
            <consortium name="WormBaseParasite"/>
        </authorList>
    </citation>
    <scope>IDENTIFICATION</scope>
</reference>
<feature type="transmembrane region" description="Helical" evidence="20">
    <location>
        <begin position="3761"/>
        <end position="3785"/>
    </location>
</feature>
<dbReference type="InterPro" id="IPR001917">
    <property type="entry name" value="Aminotrans_II_pyridoxalP_BS"/>
</dbReference>
<dbReference type="FunFam" id="2.120.10.30:FF:000035">
    <property type="entry name" value="Low-density lipoprotein receptor-related protein 2"/>
    <property type="match status" value="1"/>
</dbReference>
<feature type="disulfide bond" evidence="17">
    <location>
        <begin position="2294"/>
        <end position="2312"/>
    </location>
</feature>
<evidence type="ECO:0000256" key="11">
    <source>
        <dbReference type="ARBA" id="ARBA00023157"/>
    </source>
</evidence>
<feature type="disulfide bond" evidence="17">
    <location>
        <begin position="2334"/>
        <end position="2352"/>
    </location>
</feature>
<feature type="repeat" description="LDL-receptor class B" evidence="18">
    <location>
        <begin position="1768"/>
        <end position="1818"/>
    </location>
</feature>
<dbReference type="SMART" id="SM00181">
    <property type="entry name" value="EGF"/>
    <property type="match status" value="16"/>
</dbReference>
<evidence type="ECO:0000256" key="9">
    <source>
        <dbReference type="ARBA" id="ARBA00022989"/>
    </source>
</evidence>
<dbReference type="FunFam" id="4.10.400.10:FF:000002">
    <property type="entry name" value="Low-density lipoprotein receptor-related protein 1"/>
    <property type="match status" value="3"/>
</dbReference>
<evidence type="ECO:0000256" key="6">
    <source>
        <dbReference type="ARBA" id="ARBA00022729"/>
    </source>
</evidence>
<keyword evidence="14" id="KW-0325">Glycoprotein</keyword>
<evidence type="ECO:0000256" key="20">
    <source>
        <dbReference type="SAM" id="Phobius"/>
    </source>
</evidence>
<dbReference type="InterPro" id="IPR000742">
    <property type="entry name" value="EGF"/>
</dbReference>
<evidence type="ECO:0000256" key="2">
    <source>
        <dbReference type="ARBA" id="ARBA00009939"/>
    </source>
</evidence>
<dbReference type="InterPro" id="IPR036055">
    <property type="entry name" value="LDL_receptor-like_sf"/>
</dbReference>
<dbReference type="Pfam" id="PF07645">
    <property type="entry name" value="EGF_CA"/>
    <property type="match status" value="2"/>
</dbReference>
<dbReference type="PANTHER" id="PTHR22722:SF14">
    <property type="entry name" value="MEGALIN, ISOFORM A"/>
    <property type="match status" value="1"/>
</dbReference>
<evidence type="ECO:0000313" key="23">
    <source>
        <dbReference type="WBParaSite" id="ACRNAN_scaffold78.g22917.t1"/>
    </source>
</evidence>
<feature type="disulfide bond" evidence="17">
    <location>
        <begin position="2868"/>
        <end position="2886"/>
    </location>
</feature>
<feature type="disulfide bond" evidence="17">
    <location>
        <begin position="3150"/>
        <end position="3162"/>
    </location>
</feature>
<feature type="disulfide bond" evidence="17">
    <location>
        <begin position="250"/>
        <end position="268"/>
    </location>
</feature>
<feature type="disulfide bond" evidence="17">
    <location>
        <begin position="2375"/>
        <end position="2387"/>
    </location>
</feature>
<evidence type="ECO:0000256" key="5">
    <source>
        <dbReference type="ARBA" id="ARBA00022692"/>
    </source>
</evidence>
<feature type="disulfide bond" evidence="17">
    <location>
        <begin position="2880"/>
        <end position="2895"/>
    </location>
</feature>
<dbReference type="PANTHER" id="PTHR22722">
    <property type="entry name" value="LOW-DENSITY LIPOPROTEIN RECEPTOR-RELATED PROTEIN 2-RELATED"/>
    <property type="match status" value="1"/>
</dbReference>
<evidence type="ECO:0000256" key="7">
    <source>
        <dbReference type="ARBA" id="ARBA00022737"/>
    </source>
</evidence>
<dbReference type="InterPro" id="IPR009030">
    <property type="entry name" value="Growth_fac_rcpt_cys_sf"/>
</dbReference>
<dbReference type="PROSITE" id="PS00022">
    <property type="entry name" value="EGF_1"/>
    <property type="match status" value="1"/>
</dbReference>
<feature type="disulfide bond" evidence="17">
    <location>
        <begin position="2201"/>
        <end position="2219"/>
    </location>
</feature>
<dbReference type="GO" id="GO:0042562">
    <property type="term" value="F:hormone binding"/>
    <property type="evidence" value="ECO:0007669"/>
    <property type="project" value="TreeGrafter"/>
</dbReference>
<feature type="disulfide bond" evidence="17">
    <location>
        <begin position="2287"/>
        <end position="2299"/>
    </location>
</feature>
<feature type="disulfide bond" evidence="16">
    <location>
        <begin position="3733"/>
        <end position="3742"/>
    </location>
</feature>
<name>A0A914EF24_9BILA</name>
<dbReference type="PROSITE" id="PS01209">
    <property type="entry name" value="LDLRA_1"/>
    <property type="match status" value="11"/>
</dbReference>
<dbReference type="SUPFAM" id="SSF63825">
    <property type="entry name" value="YWTD domain"/>
    <property type="match status" value="7"/>
</dbReference>
<feature type="disulfide bond" evidence="17">
    <location>
        <begin position="2861"/>
        <end position="2873"/>
    </location>
</feature>
<feature type="disulfide bond" evidence="17">
    <location>
        <begin position="2382"/>
        <end position="2400"/>
    </location>
</feature>
<dbReference type="FunFam" id="4.10.400.10:FF:000209">
    <property type="entry name" value="Low-density lipoprotein receptor-related protein"/>
    <property type="match status" value="1"/>
</dbReference>
<dbReference type="Proteomes" id="UP000887540">
    <property type="component" value="Unplaced"/>
</dbReference>
<feature type="disulfide bond" evidence="17">
    <location>
        <begin position="2327"/>
        <end position="2339"/>
    </location>
</feature>
<dbReference type="PRINTS" id="PR00261">
    <property type="entry name" value="LDLRECEPTOR"/>
</dbReference>
<dbReference type="InterPro" id="IPR002172">
    <property type="entry name" value="LDrepeatLR_classA_rpt"/>
</dbReference>
<dbReference type="SMART" id="SM00179">
    <property type="entry name" value="EGF_CA"/>
    <property type="match status" value="8"/>
</dbReference>
<dbReference type="Gene3D" id="4.10.400.10">
    <property type="entry name" value="Low-density Lipoprotein Receptor"/>
    <property type="match status" value="29"/>
</dbReference>
<feature type="disulfide bond" evidence="17">
    <location>
        <begin position="374"/>
        <end position="386"/>
    </location>
</feature>
<dbReference type="GO" id="GO:0043235">
    <property type="term" value="C:receptor complex"/>
    <property type="evidence" value="ECO:0007669"/>
    <property type="project" value="TreeGrafter"/>
</dbReference>
<feature type="disulfide bond" evidence="17">
    <location>
        <begin position="381"/>
        <end position="399"/>
    </location>
</feature>
<feature type="domain" description="EGF-like" evidence="21">
    <location>
        <begin position="3713"/>
        <end position="3743"/>
    </location>
</feature>
<dbReference type="InterPro" id="IPR018097">
    <property type="entry name" value="EGF_Ca-bd_CS"/>
</dbReference>
<feature type="disulfide bond" evidence="17">
    <location>
        <begin position="3259"/>
        <end position="3274"/>
    </location>
</feature>
<feature type="disulfide bond" evidence="17">
    <location>
        <begin position="3157"/>
        <end position="3175"/>
    </location>
</feature>
<dbReference type="FunFam" id="2.10.25.10:FF:000009">
    <property type="entry name" value="Low-density lipoprotein receptor isoform 1"/>
    <property type="match status" value="3"/>
</dbReference>
<evidence type="ECO:0000256" key="15">
    <source>
        <dbReference type="ARBA" id="ARBA00037878"/>
    </source>
</evidence>
<feature type="compositionally biased region" description="Low complexity" evidence="19">
    <location>
        <begin position="3873"/>
        <end position="3884"/>
    </location>
</feature>
<feature type="disulfide bond" evidence="17">
    <location>
        <begin position="2147"/>
        <end position="2159"/>
    </location>
</feature>
<evidence type="ECO:0000256" key="4">
    <source>
        <dbReference type="ARBA" id="ARBA00022583"/>
    </source>
</evidence>
<evidence type="ECO:0000256" key="10">
    <source>
        <dbReference type="ARBA" id="ARBA00023136"/>
    </source>
</evidence>
<evidence type="ECO:0000256" key="14">
    <source>
        <dbReference type="ARBA" id="ARBA00023180"/>
    </source>
</evidence>
<evidence type="ECO:0000259" key="21">
    <source>
        <dbReference type="PROSITE" id="PS50026"/>
    </source>
</evidence>
<feature type="repeat" description="LDL-receptor class B" evidence="18">
    <location>
        <begin position="3532"/>
        <end position="3575"/>
    </location>
</feature>
<dbReference type="InterPro" id="IPR049883">
    <property type="entry name" value="NOTCH1_EGF-like"/>
</dbReference>
<feature type="compositionally biased region" description="Basic and acidic residues" evidence="19">
    <location>
        <begin position="3910"/>
        <end position="3922"/>
    </location>
</feature>
<dbReference type="GO" id="GO:0005905">
    <property type="term" value="C:clathrin-coated pit"/>
    <property type="evidence" value="ECO:0007669"/>
    <property type="project" value="UniProtKB-KW"/>
</dbReference>
<proteinExistence type="inferred from homology"/>
<keyword evidence="6" id="KW-0732">Signal</keyword>
<dbReference type="FunFam" id="4.10.400.10:FF:000180">
    <property type="entry name" value="Low-density lipoprotein receptor-related protein"/>
    <property type="match status" value="1"/>
</dbReference>
<dbReference type="PROSITE" id="PS00599">
    <property type="entry name" value="AA_TRANSFER_CLASS_2"/>
    <property type="match status" value="1"/>
</dbReference>
<dbReference type="InterPro" id="IPR001881">
    <property type="entry name" value="EGF-like_Ca-bd_dom"/>
</dbReference>
<keyword evidence="10 20" id="KW-0472">Membrane</keyword>
<feature type="disulfide bond" evidence="17">
    <location>
        <begin position="506"/>
        <end position="524"/>
    </location>
</feature>
<feature type="region of interest" description="Disordered" evidence="19">
    <location>
        <begin position="3850"/>
        <end position="3930"/>
    </location>
</feature>
<feature type="disulfide bond" evidence="17">
    <location>
        <begin position="2943"/>
        <end position="2955"/>
    </location>
</feature>
<keyword evidence="4" id="KW-0254">Endocytosis</keyword>
<dbReference type="PROSITE" id="PS01186">
    <property type="entry name" value="EGF_2"/>
    <property type="match status" value="1"/>
</dbReference>
<dbReference type="PROSITE" id="PS51120">
    <property type="entry name" value="LDLRB"/>
    <property type="match status" value="7"/>
</dbReference>
<feature type="disulfide bond" evidence="17">
    <location>
        <begin position="2025"/>
        <end position="2043"/>
    </location>
</feature>
<dbReference type="InterPro" id="IPR023415">
    <property type="entry name" value="LDLR_class-A_CS"/>
</dbReference>
<feature type="repeat" description="LDL-receptor class B" evidence="18">
    <location>
        <begin position="1446"/>
        <end position="1489"/>
    </location>
</feature>
<dbReference type="CDD" id="cd00054">
    <property type="entry name" value="EGF_CA"/>
    <property type="match status" value="1"/>
</dbReference>
<dbReference type="GO" id="GO:0016324">
    <property type="term" value="C:apical plasma membrane"/>
    <property type="evidence" value="ECO:0007669"/>
    <property type="project" value="TreeGrafter"/>
</dbReference>
<dbReference type="FunFam" id="4.10.400.10:FF:000001">
    <property type="entry name" value="Low-density lipoprotein receptor-related protein 1"/>
    <property type="match status" value="1"/>
</dbReference>
<keyword evidence="3 16" id="KW-0245">EGF-like domain</keyword>
<feature type="disulfide bond" evidence="17">
    <location>
        <begin position="3240"/>
        <end position="3252"/>
    </location>
</feature>
<feature type="disulfide bond" evidence="17">
    <location>
        <begin position="2154"/>
        <end position="2172"/>
    </location>
</feature>
<dbReference type="SMART" id="SM00135">
    <property type="entry name" value="LY"/>
    <property type="match status" value="28"/>
</dbReference>
<feature type="disulfide bond" evidence="17">
    <location>
        <begin position="2067"/>
        <end position="2085"/>
    </location>
</feature>
<keyword evidence="22" id="KW-1185">Reference proteome</keyword>
<evidence type="ECO:0000313" key="22">
    <source>
        <dbReference type="Proteomes" id="UP000887540"/>
    </source>
</evidence>
<feature type="disulfide bond" evidence="17">
    <location>
        <begin position="3068"/>
        <end position="3080"/>
    </location>
</feature>
<feature type="disulfide bond" evidence="17">
    <location>
        <begin position="499"/>
        <end position="511"/>
    </location>
</feature>
<feature type="disulfide bond" evidence="17">
    <location>
        <begin position="3075"/>
        <end position="3093"/>
    </location>
</feature>
<dbReference type="GO" id="GO:0005509">
    <property type="term" value="F:calcium ion binding"/>
    <property type="evidence" value="ECO:0007669"/>
    <property type="project" value="InterPro"/>
</dbReference>
<feature type="disulfide bond" evidence="17">
    <location>
        <begin position="3247"/>
        <end position="3265"/>
    </location>
</feature>
<feature type="disulfide bond" evidence="17">
    <location>
        <begin position="2060"/>
        <end position="2072"/>
    </location>
</feature>
<evidence type="ECO:0000256" key="19">
    <source>
        <dbReference type="SAM" id="MobiDB-lite"/>
    </source>
</evidence>
<comment type="similarity">
    <text evidence="2">Belongs to the LDLR family.</text>
</comment>
<dbReference type="GO" id="GO:0006898">
    <property type="term" value="P:receptor-mediated endocytosis"/>
    <property type="evidence" value="ECO:0007669"/>
    <property type="project" value="TreeGrafter"/>
</dbReference>
<dbReference type="FunFam" id="4.10.400.10:FF:000145">
    <property type="entry name" value="Low-density lipoprotein RecePtor related"/>
    <property type="match status" value="1"/>
</dbReference>
<evidence type="ECO:0000256" key="12">
    <source>
        <dbReference type="ARBA" id="ARBA00023170"/>
    </source>
</evidence>
<feature type="repeat" description="LDL-receptor class B" evidence="18">
    <location>
        <begin position="754"/>
        <end position="797"/>
    </location>
</feature>
<keyword evidence="12" id="KW-0675">Receptor</keyword>
<feature type="disulfide bond" evidence="17">
    <location>
        <begin position="2346"/>
        <end position="2361"/>
    </location>
</feature>
<accession>A0A914EF24</accession>
<feature type="disulfide bond" evidence="17">
    <location>
        <begin position="2037"/>
        <end position="2052"/>
    </location>
</feature>
<comment type="caution">
    <text evidence="16">Lacks conserved residue(s) required for the propagation of feature annotation.</text>
</comment>
<feature type="disulfide bond" evidence="17">
    <location>
        <begin position="3087"/>
        <end position="3102"/>
    </location>
</feature>
<keyword evidence="11 16" id="KW-1015">Disulfide bond</keyword>
<dbReference type="InterPro" id="IPR000033">
    <property type="entry name" value="LDLR_classB_rpt"/>
</dbReference>
<dbReference type="Pfam" id="PF24468">
    <property type="entry name" value="EGF_LRP2"/>
    <property type="match status" value="1"/>
</dbReference>
<keyword evidence="9 20" id="KW-1133">Transmembrane helix</keyword>
<keyword evidence="5 20" id="KW-0812">Transmembrane</keyword>
<dbReference type="PROSITE" id="PS01187">
    <property type="entry name" value="EGF_CA"/>
    <property type="match status" value="2"/>
</dbReference>
<feature type="compositionally biased region" description="Polar residues" evidence="19">
    <location>
        <begin position="3857"/>
        <end position="3872"/>
    </location>
</feature>
<feature type="disulfide bond" evidence="17">
    <location>
        <begin position="3126"/>
        <end position="3141"/>
    </location>
</feature>
<dbReference type="SMART" id="SM00192">
    <property type="entry name" value="LDLa"/>
    <property type="match status" value="29"/>
</dbReference>
<feature type="disulfide bond" evidence="17">
    <location>
        <begin position="2018"/>
        <end position="2030"/>
    </location>
</feature>
<dbReference type="Gene3D" id="2.120.10.30">
    <property type="entry name" value="TolB, C-terminal domain"/>
    <property type="match status" value="7"/>
</dbReference>
<evidence type="ECO:0000256" key="16">
    <source>
        <dbReference type="PROSITE-ProRule" id="PRU00076"/>
    </source>
</evidence>
<dbReference type="SUPFAM" id="SSF57424">
    <property type="entry name" value="LDL receptor-like module"/>
    <property type="match status" value="27"/>
</dbReference>
<feature type="disulfide bond" evidence="17">
    <location>
        <begin position="3107"/>
        <end position="3119"/>
    </location>
</feature>
<dbReference type="InterPro" id="IPR051221">
    <property type="entry name" value="LDLR-related"/>
</dbReference>
<dbReference type="SUPFAM" id="SSF57184">
    <property type="entry name" value="Growth factor receptor domain"/>
    <property type="match status" value="3"/>
</dbReference>
<evidence type="ECO:0000256" key="13">
    <source>
        <dbReference type="ARBA" id="ARBA00023176"/>
    </source>
</evidence>
<feature type="disulfide bond" evidence="17">
    <location>
        <begin position="340"/>
        <end position="358"/>
    </location>
</feature>
<evidence type="ECO:0000256" key="1">
    <source>
        <dbReference type="ARBA" id="ARBA00004479"/>
    </source>
</evidence>
<dbReference type="WBParaSite" id="ACRNAN_scaffold78.g22917.t1">
    <property type="protein sequence ID" value="ACRNAN_scaffold78.g22917.t1"/>
    <property type="gene ID" value="ACRNAN_scaffold78.g22917"/>
</dbReference>
<dbReference type="Pfam" id="PF00058">
    <property type="entry name" value="Ldl_recept_b"/>
    <property type="match status" value="4"/>
</dbReference>
<comment type="subcellular location">
    <subcellularLocation>
        <location evidence="15">Membrane</location>
        <location evidence="15">Coated pit</location>
    </subcellularLocation>
    <subcellularLocation>
        <location evidence="1">Membrane</location>
        <topology evidence="1">Single-pass type I membrane protein</topology>
    </subcellularLocation>
</comment>
<dbReference type="CDD" id="cd00112">
    <property type="entry name" value="LDLa"/>
    <property type="match status" value="24"/>
</dbReference>
<dbReference type="GO" id="GO:0016740">
    <property type="term" value="F:transferase activity"/>
    <property type="evidence" value="ECO:0007669"/>
    <property type="project" value="InterPro"/>
</dbReference>
<feature type="repeat" description="LDL-receptor class B" evidence="18">
    <location>
        <begin position="842"/>
        <end position="886"/>
    </location>
</feature>
<feature type="disulfide bond" evidence="17">
    <location>
        <begin position="2950"/>
        <end position="2968"/>
    </location>
</feature>
<keyword evidence="7" id="KW-0677">Repeat</keyword>
<dbReference type="FunFam" id="4.10.400.10:FF:000005">
    <property type="entry name" value="low-density lipoprotein receptor-related protein 1B"/>
    <property type="match status" value="5"/>
</dbReference>
<protein>
    <submittedName>
        <fullName evidence="23">EGF-like domain-containing protein</fullName>
    </submittedName>
</protein>
<dbReference type="Pfam" id="PF00057">
    <property type="entry name" value="Ldl_recept_a"/>
    <property type="match status" value="26"/>
</dbReference>
<keyword evidence="8" id="KW-0106">Calcium</keyword>
<dbReference type="InterPro" id="IPR056588">
    <property type="entry name" value="EGF_LRP2"/>
</dbReference>
<dbReference type="Gene3D" id="2.10.25.10">
    <property type="entry name" value="Laminin"/>
    <property type="match status" value="6"/>
</dbReference>
<feature type="disulfide bond" evidence="17">
    <location>
        <begin position="3114"/>
        <end position="3132"/>
    </location>
</feature>
<dbReference type="PROSITE" id="PS50068">
    <property type="entry name" value="LDLRA_2"/>
    <property type="match status" value="29"/>
</dbReference>
<sequence>MHLITQFNAFYDGEGLVHPDQLVRRQLLRGLRDPVAVVVHPWKGLLFFAEAERPAKIWRCNIDATNCQVIRNTTIGRPAGLVIDHAENRICVGDSILKTIACMDFDGANWNVIPVENPIPVALTILEDQFYFVHQRPYSIRKVSKRFGGTPRVVRDFSKEERSIFSLKGCAVENQPIPNPAQEHPCHEHDCPHLCFAIPNPVVASDAPALVKKCGCKQGFKLNENNKSCMPDIAEAVEPLCPRNMSQYQCENGRCVPKEWQCDGEDDCLDGSDERDSEGKNCFVEKECPPATIRCNNTKKCIPQQYACDGDNDCGDFSDEAVQYCKNGEKPMCGAKKFQCDNFRCIPEQWKCDSDNDCGDGSDEKLEMCHNVTCSTNQFSCGNGRCIPVYWLCDGDNDCYDATDEDKTRCPPAQCRADQFRCANGRQCISLKNHCDGNDDCDDASDEDSCTIREGTCASDQFKCVTSGICIPATWKCDGQTDCEDGSDEPATACGIAQCPKDHFKCDNNRCIFNTWLCDGENDCGDNSDESDKHGCQRPQQLAFKCPFEQIACENSPETCIPLHQLCDGKDHCPGGTDEGGRCSRDLCAADRAGCQFKCHNSPDGPICSCPFGEQLVNKTKCEPENECLDARSCSQRCTDEKHGYTCSCDLEYVLAPDKRTCKVAENRTEMRIYVSNRNRIYWSDNTLENWRTFAAQVENAVAIAWDSVGDRIYWSDIRDKKIYSATRNGTDVEVFVGQGLDITEGIAVDWVGRNLYWVDSSLNTIEVGSLVKKGARAVLVHENIDQPRGLALDPRKALMFWTDWGQNPRIERANMDGTNRKVIVTTKIYWPNTIALDYTTNRIYFADSKLDYIDFVNYDGTGRTQVLSSPKFVQHPHAMAIFEDMIYYSDRRLQRLQVYPKYPNGTSTDYASHTFSKALGVVAVHPVLQPAVDRNACKDEPCSHICLLAANNAFTCLCPMGMVLNQIKQCVADTKPFLLLIQKTNIFGVSMDKPINGTAELAGVVPIAGLANAYDADFDPQSQEMFHLEHATTARIIGPTIITDSRIYRTQLASNNRTQLLASQIADDPYCMAFDWNGKNLYVGNKVSQTIEIVRTDGPQYRSTILTNDQSPTTVANPVAIAVDSDRGVLFWLDRGVGAAPAKVARAEMDGKGAIVIVNSDLTELDHIALDTANQRVYFTEAKAGRITSVTYDGQDRHYILNDAGKQPRGVAFFGNRLFYSDSAFDSIEVGEIVGDGQPPDFQHFRQNIDQLVNIKVLHPRSTSVPHPCRTNNGNCDHICVPRQFSQFTCLCASGYTLDGSTKCVLYDQSFLLVATKNRIQGYAIDQTRSKGVAIEPIGGTAITSVDFDYESKSIFVAEAAGPNKGITRITIGEGEAKQIIKNNFGSFSTRSVAIDWINLNIYFINVDADRTQIEVCQFSGKYRKILLSTRTETPTTIAVDPILRMLYWADQGQKPSIQSAYLDGSNKKVIVHEGIKEPTDLVVDPNSHMIYWTDAGLDGIYRVRPEGGTPELVRSDIAEASGIALLGQTMYWTDRRLEKVFSATSRPNSSIILSPTTIAASLSEVGDVVAFDQLVQPKATSPCHISDNLRKPPCPQLCFALPNSQVPTCACARGVVKGRTCEEPDTYLLFADGDRIVDANLVPDIKAPNPLREPLPSVPNLQLFDVDVGLRRIYYVSESPAGANISWIPMNLPDRPRVILSSDRSKTVQQQSRHISDMKLDWLTKKIYWTTGRSGKIFTMDVNGEHLATIATGDWTYAIALDPCAGLIFWSDSGYKISGGAYEPRIERANTAGGNREVIVKEDISLPAAITVDFRDQRVYWADVNRLNIESCDYDGKNRRVIGVGYRAKSLDIWGHWLYMSDPLANGIFRMDKDTGNNYENVVGDRRIPGTLRVFASEADISSRNQWCNAHTTELCKKNNGGCDQLCHAISVELGSAAHRIQCSCNDSYELVVQPGEDYPTQCVPRGASRETCQPPYNFQCGGDGKCIALAQTCDGKPDCSDASDENPNYCFTRFCPEKYFLCANRKCVEEGLRCNSIDDCGDGSDELDCNTAQTSVCPAGTFSCGNGHCINETKVCDGHNDCHDEQVSDENEKACPGLPIDCRGVRIRCPKTNICIQPADLCDGYDDCGDKSDEVKLFCMNQQCAQHYSRCPSGRCIPETWVCDGDNDCGEGAWDETHTNCTDANGRRICQGAYIFQCDNGKCISRAFICDGEDDCGDSSDESTVHECGNRTCTDQEFHCASNAHLAQPKYECIPKIWLCDGDVTCAGGEDESEELCGVSKKACNKGEFRCQNKHCIHSSWECDGDNDCLDGSDEHANCTYSACQPEFFQCQNHKCIPNSWKCDGNDDCDDNSDEKNCTSSTTGGVLDGQVCLAGQFACTSGECIENGKVCDRVYDCSDRSDESPQCFVNECELADKPICEQKCVDQMIGYKCDCYEGFALDPTDKKSCHDINECDEGKALCSQKCENKIGNYKCSCVEGFVLSSDMRTCKRIEKEPEPYLLLANKHYIRKLSVGGEKYELVARGFENVVSMDVDMVDNTVYLMDSGKLRLYRVRLDDLDEPVRNYQTIIRHNVFGTEGIAVDWVGRKLYMLNRQDRSLRVCELDGRFCKTLIRDRIAQPKAIVVHPVKGYVYFTEWSLQPFIGRVAMDGKSPPGKTDPIVKLAEKDLGWPNALAIDFYSDKLYWGDAHLNEIGFMDLDGGNRHHIPVKRASHVASMAIFDDWLYWSDWNLRQVLRAHKWTAKNETILETTIQLPNDLRVVHPLRQPKSPNPCGENNGGCSHLCLIAENGTSYTCECPDQFVLQADKKTCDANCTERQFACGGDDAKCISKLWHCDGEKDCGDGSDEPGVEICGQRICPVGEFQCTNHNCTRPFQLCDGQDDCGDGSDEVDCDKPCDPWMYKCKNSGKCIPTRFTCDGDDDCGDRSDEADEVCKNPNRNCTDEEFRCNNHKCIAKAWKCDNDDDCGDGSDEPTECASVECNRGWSRCATSYRCIPDWAYCNGQDDCRDGSDEVISRCPACDEVGEFRCATTGKCIPRRWMCDSENDCGDNSDETDTSCGGTSRPCSESEFRCNDGRCIPQSKVCDGTIQCSDGLDESQCHLRKCSDGMRQCDDGTCIPDHKWCDRRRDCPNASDELHCQNHLNRRECSPFEFECGNSVCVPRKFMCDGDNDCGDSSDETNEQCRTSTCEPPLRFRCAHSRLCLNILQLCNGFNDCGDNDFSDEHLSMCSSFSEYGDCSSDQFKCANGHCVNSTLACDRNDDCGDASDEIGCAKKNGKTCHSNNDNGGCKHLCTDVKDGYYCHCRDGFQPDPNNPLDCIDIDECKGNNTCTQECLNTKGSYLCRCLEDFDNNVVVGAMTGKDCRAKGDPANVIVAADDELVQISLGRAGGTNRNGAAHAKGEESDIIAVDFDPRRNLMFWVDSLQERVFRSALPQGNQSHEGQPLDIDFQSLGISPSALAVDYLTGNVFIATTSHAASALIARKKRMSEPRYPDDTGAIYVATSDGRYFRKIVAGRLQIPTAVVALPQKGRICYADAGIDAKIECADMDGNHRTIIAKELVYAPTSLAVDEGKDHRIYWADSKYHKVDSCLPDGTKRATVISDPRGPWTIDVFENHIYWASKSNKNLYVQDKFGRGRVYVLASDLENVHSVKVQQRYSRDANRAKSACDGAGCSHLCAELPGGSFHCLCPENVTQLADGSCASIRIEELPMPKQCKCQNGGKCLLDGSCECVDEFEGEFCQKGSSVSKQLIGRLGNGGLLALMLMLAFLVLLGVLAFFAVTMYKKKLLLFKKNELADGSVSFHDNIVSFSNPVLEHKGEPIEYNMTQLSAGTTTTTTFSNPVYELEAAHADDPDTPSTSRFTSPNLTGTLSSISSKSSSGSGNEPRPEPGSAIIAPRSELTKPAIPPRSKEKSQDDKAHLVFDQISDV</sequence>
<evidence type="ECO:0000256" key="3">
    <source>
        <dbReference type="ARBA" id="ARBA00022536"/>
    </source>
</evidence>
<feature type="disulfide bond" evidence="17">
    <location>
        <begin position="333"/>
        <end position="345"/>
    </location>
</feature>
<feature type="repeat" description="LDL-receptor class B" evidence="18">
    <location>
        <begin position="798"/>
        <end position="841"/>
    </location>
</feature>
<evidence type="ECO:0000256" key="18">
    <source>
        <dbReference type="PROSITE-ProRule" id="PRU00461"/>
    </source>
</evidence>
<evidence type="ECO:0000256" key="17">
    <source>
        <dbReference type="PROSITE-ProRule" id="PRU00124"/>
    </source>
</evidence>
<evidence type="ECO:0000256" key="8">
    <source>
        <dbReference type="ARBA" id="ARBA00022837"/>
    </source>
</evidence>
<dbReference type="Pfam" id="PF14670">
    <property type="entry name" value="FXa_inhibition"/>
    <property type="match status" value="1"/>
</dbReference>
<dbReference type="FunFam" id="2.120.10.30:FF:000241">
    <property type="entry name" value="Low-density lipoprotein receptor-related protein 6"/>
    <property type="match status" value="2"/>
</dbReference>
<dbReference type="PROSITE" id="PS50026">
    <property type="entry name" value="EGF_3"/>
    <property type="match status" value="1"/>
</dbReference>
<organism evidence="22 23">
    <name type="scientific">Acrobeloides nanus</name>
    <dbReference type="NCBI Taxonomy" id="290746"/>
    <lineage>
        <taxon>Eukaryota</taxon>
        <taxon>Metazoa</taxon>
        <taxon>Ecdysozoa</taxon>
        <taxon>Nematoda</taxon>
        <taxon>Chromadorea</taxon>
        <taxon>Rhabditida</taxon>
        <taxon>Tylenchina</taxon>
        <taxon>Cephalobomorpha</taxon>
        <taxon>Cephaloboidea</taxon>
        <taxon>Cephalobidae</taxon>
        <taxon>Acrobeloides</taxon>
    </lineage>
</organism>